<protein>
    <submittedName>
        <fullName evidence="8">Uncharacterized protein</fullName>
    </submittedName>
</protein>
<feature type="region of interest" description="Disordered" evidence="6">
    <location>
        <begin position="1"/>
        <end position="22"/>
    </location>
</feature>
<feature type="transmembrane region" description="Helical" evidence="7">
    <location>
        <begin position="95"/>
        <end position="117"/>
    </location>
</feature>
<comment type="subcellular location">
    <subcellularLocation>
        <location evidence="1">Membrane</location>
        <topology evidence="1">Multi-pass membrane protein</topology>
    </subcellularLocation>
</comment>
<reference evidence="8 9" key="1">
    <citation type="journal article" date="2024" name="Plant Biotechnol. J.">
        <title>Dendrobium thyrsiflorum genome and its molecular insights into genes involved in important horticultural traits.</title>
        <authorList>
            <person name="Chen B."/>
            <person name="Wang J.Y."/>
            <person name="Zheng P.J."/>
            <person name="Li K.L."/>
            <person name="Liang Y.M."/>
            <person name="Chen X.F."/>
            <person name="Zhang C."/>
            <person name="Zhao X."/>
            <person name="He X."/>
            <person name="Zhang G.Q."/>
            <person name="Liu Z.J."/>
            <person name="Xu Q."/>
        </authorList>
    </citation>
    <scope>NUCLEOTIDE SEQUENCE [LARGE SCALE GENOMIC DNA]</scope>
    <source>
        <strain evidence="8">GZMU011</strain>
    </source>
</reference>
<dbReference type="PANTHER" id="PTHR10383:SF54">
    <property type="entry name" value="SERINC-DOMAIN CONTAINING SERINE AND SPHINGOLIPID BIOSYNTHESIS PROTEIN"/>
    <property type="match status" value="1"/>
</dbReference>
<dbReference type="Proteomes" id="UP001552299">
    <property type="component" value="Unassembled WGS sequence"/>
</dbReference>
<dbReference type="GO" id="GO:0016020">
    <property type="term" value="C:membrane"/>
    <property type="evidence" value="ECO:0007669"/>
    <property type="project" value="UniProtKB-SubCell"/>
</dbReference>
<keyword evidence="5 7" id="KW-0472">Membrane</keyword>
<keyword evidence="3 7" id="KW-0812">Transmembrane</keyword>
<dbReference type="InterPro" id="IPR005016">
    <property type="entry name" value="TDE1/TMS"/>
</dbReference>
<proteinExistence type="inferred from homology"/>
<evidence type="ECO:0000313" key="8">
    <source>
        <dbReference type="EMBL" id="KAL0903193.1"/>
    </source>
</evidence>
<feature type="region of interest" description="Disordered" evidence="6">
    <location>
        <begin position="127"/>
        <end position="148"/>
    </location>
</feature>
<comment type="caution">
    <text evidence="8">The sequence shown here is derived from an EMBL/GenBank/DDBJ whole genome shotgun (WGS) entry which is preliminary data.</text>
</comment>
<sequence>MAGGKRSRQEPGSSSSDKSDPRFLNAEDKAAYARYKSAGITFSKIINPATLSYLVNGSLLPASVISLYYTYLCYSGLVSEPRDYECNSFHKHSKAISTGSLTIGLLTTILSVVYSAVCAGSSTTLLSPPSSPRASSEKPLLPFDKVKE</sequence>
<evidence type="ECO:0000256" key="1">
    <source>
        <dbReference type="ARBA" id="ARBA00004141"/>
    </source>
</evidence>
<keyword evidence="4 7" id="KW-1133">Transmembrane helix</keyword>
<name>A0ABD0TUA1_DENTH</name>
<keyword evidence="9" id="KW-1185">Reference proteome</keyword>
<comment type="similarity">
    <text evidence="2">Belongs to the TDE1 family.</text>
</comment>
<evidence type="ECO:0000256" key="2">
    <source>
        <dbReference type="ARBA" id="ARBA00006665"/>
    </source>
</evidence>
<evidence type="ECO:0000256" key="5">
    <source>
        <dbReference type="ARBA" id="ARBA00023136"/>
    </source>
</evidence>
<dbReference type="AlphaFoldDB" id="A0ABD0TUA1"/>
<dbReference type="PANTHER" id="PTHR10383">
    <property type="entry name" value="SERINE INCORPORATOR"/>
    <property type="match status" value="1"/>
</dbReference>
<evidence type="ECO:0000256" key="3">
    <source>
        <dbReference type="ARBA" id="ARBA00022692"/>
    </source>
</evidence>
<feature type="transmembrane region" description="Helical" evidence="7">
    <location>
        <begin position="53"/>
        <end position="74"/>
    </location>
</feature>
<organism evidence="8 9">
    <name type="scientific">Dendrobium thyrsiflorum</name>
    <name type="common">Pinecone-like raceme dendrobium</name>
    <name type="synonym">Orchid</name>
    <dbReference type="NCBI Taxonomy" id="117978"/>
    <lineage>
        <taxon>Eukaryota</taxon>
        <taxon>Viridiplantae</taxon>
        <taxon>Streptophyta</taxon>
        <taxon>Embryophyta</taxon>
        <taxon>Tracheophyta</taxon>
        <taxon>Spermatophyta</taxon>
        <taxon>Magnoliopsida</taxon>
        <taxon>Liliopsida</taxon>
        <taxon>Asparagales</taxon>
        <taxon>Orchidaceae</taxon>
        <taxon>Epidendroideae</taxon>
        <taxon>Malaxideae</taxon>
        <taxon>Dendrobiinae</taxon>
        <taxon>Dendrobium</taxon>
    </lineage>
</organism>
<evidence type="ECO:0000256" key="6">
    <source>
        <dbReference type="SAM" id="MobiDB-lite"/>
    </source>
</evidence>
<evidence type="ECO:0000256" key="7">
    <source>
        <dbReference type="SAM" id="Phobius"/>
    </source>
</evidence>
<dbReference type="Pfam" id="PF03348">
    <property type="entry name" value="Serinc"/>
    <property type="match status" value="1"/>
</dbReference>
<accession>A0ABD0TUA1</accession>
<gene>
    <name evidence="8" type="ORF">M5K25_027552</name>
</gene>
<dbReference type="EMBL" id="JANQDX010000020">
    <property type="protein sequence ID" value="KAL0903193.1"/>
    <property type="molecule type" value="Genomic_DNA"/>
</dbReference>
<evidence type="ECO:0000313" key="9">
    <source>
        <dbReference type="Proteomes" id="UP001552299"/>
    </source>
</evidence>
<evidence type="ECO:0000256" key="4">
    <source>
        <dbReference type="ARBA" id="ARBA00022989"/>
    </source>
</evidence>